<evidence type="ECO:0000313" key="2">
    <source>
        <dbReference type="EMBL" id="KAH3682522.1"/>
    </source>
</evidence>
<dbReference type="AlphaFoldDB" id="A0A9P8Q251"/>
<dbReference type="EMBL" id="JAEUBG010003665">
    <property type="protein sequence ID" value="KAH3682522.1"/>
    <property type="molecule type" value="Genomic_DNA"/>
</dbReference>
<dbReference type="PANTHER" id="PTHR47551">
    <property type="entry name" value="TUBULIN--TYROSINE LIGASE PBY1-RELATED"/>
    <property type="match status" value="1"/>
</dbReference>
<dbReference type="OrthoDB" id="202825at2759"/>
<dbReference type="GO" id="GO:0000932">
    <property type="term" value="C:P-body"/>
    <property type="evidence" value="ECO:0007669"/>
    <property type="project" value="TreeGrafter"/>
</dbReference>
<dbReference type="SUPFAM" id="SSF64167">
    <property type="entry name" value="SurE-like"/>
    <property type="match status" value="1"/>
</dbReference>
<accession>A0A9P8Q251</accession>
<name>A0A9P8Q251_WICPI</name>
<feature type="domain" description="Survival protein SurE-like phosphatase/nucleotidase" evidence="1">
    <location>
        <begin position="3"/>
        <end position="222"/>
    </location>
</feature>
<evidence type="ECO:0000259" key="1">
    <source>
        <dbReference type="Pfam" id="PF01975"/>
    </source>
</evidence>
<evidence type="ECO:0000313" key="3">
    <source>
        <dbReference type="Proteomes" id="UP000774326"/>
    </source>
</evidence>
<organism evidence="2 3">
    <name type="scientific">Wickerhamomyces pijperi</name>
    <name type="common">Yeast</name>
    <name type="synonym">Pichia pijperi</name>
    <dbReference type="NCBI Taxonomy" id="599730"/>
    <lineage>
        <taxon>Eukaryota</taxon>
        <taxon>Fungi</taxon>
        <taxon>Dikarya</taxon>
        <taxon>Ascomycota</taxon>
        <taxon>Saccharomycotina</taxon>
        <taxon>Saccharomycetes</taxon>
        <taxon>Phaffomycetales</taxon>
        <taxon>Wickerhamomycetaceae</taxon>
        <taxon>Wickerhamomyces</taxon>
    </lineage>
</organism>
<gene>
    <name evidence="2" type="ORF">WICPIJ_006513</name>
</gene>
<dbReference type="InterPro" id="IPR002828">
    <property type="entry name" value="SurE-like_Pase/nucleotidase"/>
</dbReference>
<dbReference type="GO" id="GO:0016787">
    <property type="term" value="F:hydrolase activity"/>
    <property type="evidence" value="ECO:0007669"/>
    <property type="project" value="InterPro"/>
</dbReference>
<dbReference type="InterPro" id="IPR036523">
    <property type="entry name" value="SurE-like_sf"/>
</dbReference>
<dbReference type="Proteomes" id="UP000774326">
    <property type="component" value="Unassembled WGS sequence"/>
</dbReference>
<dbReference type="InterPro" id="IPR027746">
    <property type="entry name" value="TTL"/>
</dbReference>
<proteinExistence type="predicted"/>
<reference evidence="2" key="1">
    <citation type="journal article" date="2021" name="Open Biol.">
        <title>Shared evolutionary footprints suggest mitochondrial oxidative damage underlies multiple complex I losses in fungi.</title>
        <authorList>
            <person name="Schikora-Tamarit M.A."/>
            <person name="Marcet-Houben M."/>
            <person name="Nosek J."/>
            <person name="Gabaldon T."/>
        </authorList>
    </citation>
    <scope>NUCLEOTIDE SEQUENCE</scope>
    <source>
        <strain evidence="2">CBS2887</strain>
    </source>
</reference>
<protein>
    <recommendedName>
        <fullName evidence="1">Survival protein SurE-like phosphatase/nucleotidase domain-containing protein</fullName>
    </recommendedName>
</protein>
<dbReference type="InterPro" id="IPR004344">
    <property type="entry name" value="TTL/TTLL_fam"/>
</dbReference>
<dbReference type="Gene3D" id="3.40.1210.10">
    <property type="entry name" value="Survival protein SurE-like phosphatase/nucleotidase"/>
    <property type="match status" value="1"/>
</dbReference>
<dbReference type="Pfam" id="PF03133">
    <property type="entry name" value="TTL"/>
    <property type="match status" value="1"/>
</dbReference>
<dbReference type="PROSITE" id="PS51221">
    <property type="entry name" value="TTL"/>
    <property type="match status" value="1"/>
</dbReference>
<reference evidence="2" key="2">
    <citation type="submission" date="2021-01" db="EMBL/GenBank/DDBJ databases">
        <authorList>
            <person name="Schikora-Tamarit M.A."/>
        </authorList>
    </citation>
    <scope>NUCLEOTIDE SEQUENCE</scope>
    <source>
        <strain evidence="2">CBS2887</strain>
    </source>
</reference>
<dbReference type="Gene3D" id="3.30.470.20">
    <property type="entry name" value="ATP-grasp fold, B domain"/>
    <property type="match status" value="1"/>
</dbReference>
<comment type="caution">
    <text evidence="2">The sequence shown here is derived from an EMBL/GenBank/DDBJ whole genome shotgun (WGS) entry which is preliminary data.</text>
</comment>
<keyword evidence="3" id="KW-1185">Reference proteome</keyword>
<dbReference type="SUPFAM" id="SSF56059">
    <property type="entry name" value="Glutathione synthetase ATP-binding domain-like"/>
    <property type="match status" value="1"/>
</dbReference>
<sequence>MHVLLTNDDGPLNDTASPYIHYLVSAIAKHTNWDLSIVVPNTQRSWIGKAHFAGQNLTASFIYPTGDEESTTYLGPFAEPQEELRKQYKEWSLIDGTPASCSDIGIHHLYQEKGPVDLVISGPNVGRNSSATYITSSGTVGAAMEASLAGKLSIGLSYAFETRELKPDELREASLIAVKLIEHLYQNWGQGVDLYSINVPLHKELKLGQTKIHYAPILENKWGSIFKSQSQSEQTKETVDIVDVSVEKKIQFKWAPDFNTVHQTVLASAAKGEWNDSVALLNNCVSVTPLKAIFKDVAISGEIKLEHIPYFKPTVLTKESSAIHQTIPEQFQALQINPIEEELVLSIPTSSYIYPALQKSLSDHLPYLNIVSKSQKAVKTFQYGDYEDLDFDRVHSDSNYLINSYIYRKALIRKHYLANTIHIHTVKNPSSILRRAFPESFNLEVDYAEFLEDSLDECYELRDEINKGDSTWILKPSMSDRGQGIRLFQTIDQLQTIFDSFEEEDTDAEGEECTEGNNGVITSQLRHFIVQKYIADPLILSEYQGKKFHLRVYVLASGDLEVFVYKKMLTLFAASPYTDPNQLDLDTEEEVPMFGHLTNTCLQGEETATVNNSVVEFWQLQGLTITEKELIFSQIKEITGELFKAASTVDKINFQPLGNAFELYGLDFIVDSKLQVHVLEINAFPDFKQTGDDLKGLIFDLCDGLVTKCVVPFFNGEVKEGENDKEQLLVSVLKQ</sequence>
<dbReference type="PANTHER" id="PTHR47551:SF1">
    <property type="entry name" value="TUBULIN--TYROSINE LIGASE PBY1-RELATED"/>
    <property type="match status" value="1"/>
</dbReference>
<dbReference type="NCBIfam" id="TIGR00087">
    <property type="entry name" value="surE"/>
    <property type="match status" value="1"/>
</dbReference>
<dbReference type="Pfam" id="PF01975">
    <property type="entry name" value="SurE"/>
    <property type="match status" value="1"/>
</dbReference>